<accession>A0ABU9BLS9</accession>
<feature type="transmembrane region" description="Helical" evidence="6">
    <location>
        <begin position="83"/>
        <end position="109"/>
    </location>
</feature>
<evidence type="ECO:0000256" key="2">
    <source>
        <dbReference type="ARBA" id="ARBA00022448"/>
    </source>
</evidence>
<feature type="transmembrane region" description="Helical" evidence="6">
    <location>
        <begin position="372"/>
        <end position="398"/>
    </location>
</feature>
<feature type="transmembrane region" description="Helical" evidence="6">
    <location>
        <begin position="55"/>
        <end position="77"/>
    </location>
</feature>
<keyword evidence="5 6" id="KW-0472">Membrane</keyword>
<evidence type="ECO:0000256" key="1">
    <source>
        <dbReference type="ARBA" id="ARBA00004141"/>
    </source>
</evidence>
<evidence type="ECO:0000256" key="3">
    <source>
        <dbReference type="ARBA" id="ARBA00022692"/>
    </source>
</evidence>
<gene>
    <name evidence="8" type="ORF">AACH06_08800</name>
</gene>
<dbReference type="PROSITE" id="PS50850">
    <property type="entry name" value="MFS"/>
    <property type="match status" value="1"/>
</dbReference>
<feature type="transmembrane region" description="Helical" evidence="6">
    <location>
        <begin position="209"/>
        <end position="226"/>
    </location>
</feature>
<feature type="transmembrane region" description="Helical" evidence="6">
    <location>
        <begin position="311"/>
        <end position="330"/>
    </location>
</feature>
<reference evidence="8 9" key="1">
    <citation type="submission" date="2024-04" db="EMBL/GenBank/DDBJ databases">
        <title>Novel species of the genus Ideonella isolated from streams.</title>
        <authorList>
            <person name="Lu H."/>
        </authorList>
    </citation>
    <scope>NUCLEOTIDE SEQUENCE [LARGE SCALE GENOMIC DNA]</scope>
    <source>
        <strain evidence="8 9">DXS29W</strain>
    </source>
</reference>
<evidence type="ECO:0000256" key="5">
    <source>
        <dbReference type="ARBA" id="ARBA00023136"/>
    </source>
</evidence>
<feature type="domain" description="Major facilitator superfamily (MFS) profile" evidence="7">
    <location>
        <begin position="55"/>
        <end position="504"/>
    </location>
</feature>
<dbReference type="Gene3D" id="1.20.1250.20">
    <property type="entry name" value="MFS general substrate transporter like domains"/>
    <property type="match status" value="1"/>
</dbReference>
<dbReference type="PANTHER" id="PTHR42718">
    <property type="entry name" value="MAJOR FACILITATOR SUPERFAMILY MULTIDRUG TRANSPORTER MFSC"/>
    <property type="match status" value="1"/>
</dbReference>
<feature type="transmembrane region" description="Helical" evidence="6">
    <location>
        <begin position="179"/>
        <end position="197"/>
    </location>
</feature>
<keyword evidence="2" id="KW-0813">Transport</keyword>
<name>A0ABU9BLS9_9BURK</name>
<evidence type="ECO:0000313" key="9">
    <source>
        <dbReference type="Proteomes" id="UP001371218"/>
    </source>
</evidence>
<feature type="transmembrane region" description="Helical" evidence="6">
    <location>
        <begin position="247"/>
        <end position="266"/>
    </location>
</feature>
<evidence type="ECO:0000259" key="7">
    <source>
        <dbReference type="PROSITE" id="PS50850"/>
    </source>
</evidence>
<evidence type="ECO:0000256" key="6">
    <source>
        <dbReference type="SAM" id="Phobius"/>
    </source>
</evidence>
<dbReference type="InterPro" id="IPR036259">
    <property type="entry name" value="MFS_trans_sf"/>
</dbReference>
<feature type="transmembrane region" description="Helical" evidence="6">
    <location>
        <begin position="342"/>
        <end position="365"/>
    </location>
</feature>
<dbReference type="PANTHER" id="PTHR42718:SF9">
    <property type="entry name" value="MAJOR FACILITATOR SUPERFAMILY MULTIDRUG TRANSPORTER MFSC"/>
    <property type="match status" value="1"/>
</dbReference>
<proteinExistence type="predicted"/>
<keyword evidence="4 6" id="KW-1133">Transmembrane helix</keyword>
<comment type="caution">
    <text evidence="8">The sequence shown here is derived from an EMBL/GenBank/DDBJ whole genome shotgun (WGS) entry which is preliminary data.</text>
</comment>
<dbReference type="InterPro" id="IPR011701">
    <property type="entry name" value="MFS"/>
</dbReference>
<feature type="transmembrane region" description="Helical" evidence="6">
    <location>
        <begin position="404"/>
        <end position="428"/>
    </location>
</feature>
<feature type="transmembrane region" description="Helical" evidence="6">
    <location>
        <begin position="481"/>
        <end position="500"/>
    </location>
</feature>
<dbReference type="InterPro" id="IPR020846">
    <property type="entry name" value="MFS_dom"/>
</dbReference>
<dbReference type="PRINTS" id="PR01036">
    <property type="entry name" value="TCRTETB"/>
</dbReference>
<feature type="transmembrane region" description="Helical" evidence="6">
    <location>
        <begin position="440"/>
        <end position="461"/>
    </location>
</feature>
<dbReference type="Pfam" id="PF07690">
    <property type="entry name" value="MFS_1"/>
    <property type="match status" value="1"/>
</dbReference>
<organism evidence="8 9">
    <name type="scientific">Ideonella lacteola</name>
    <dbReference type="NCBI Taxonomy" id="2984193"/>
    <lineage>
        <taxon>Bacteria</taxon>
        <taxon>Pseudomonadati</taxon>
        <taxon>Pseudomonadota</taxon>
        <taxon>Betaproteobacteria</taxon>
        <taxon>Burkholderiales</taxon>
        <taxon>Sphaerotilaceae</taxon>
        <taxon>Ideonella</taxon>
    </lineage>
</organism>
<dbReference type="CDD" id="cd17321">
    <property type="entry name" value="MFS_MMR_MDR_like"/>
    <property type="match status" value="1"/>
</dbReference>
<comment type="subcellular location">
    <subcellularLocation>
        <location evidence="1">Membrane</location>
        <topology evidence="1">Multi-pass membrane protein</topology>
    </subcellularLocation>
</comment>
<evidence type="ECO:0000313" key="8">
    <source>
        <dbReference type="EMBL" id="MEK8030909.1"/>
    </source>
</evidence>
<feature type="transmembrane region" description="Helical" evidence="6">
    <location>
        <begin position="272"/>
        <end position="290"/>
    </location>
</feature>
<dbReference type="Proteomes" id="UP001371218">
    <property type="component" value="Unassembled WGS sequence"/>
</dbReference>
<evidence type="ECO:0000256" key="4">
    <source>
        <dbReference type="ARBA" id="ARBA00022989"/>
    </source>
</evidence>
<keyword evidence="9" id="KW-1185">Reference proteome</keyword>
<keyword evidence="3 6" id="KW-0812">Transmembrane</keyword>
<dbReference type="RefSeq" id="WP_341425280.1">
    <property type="nucleotide sequence ID" value="NZ_JBBUTG010000004.1"/>
</dbReference>
<feature type="transmembrane region" description="Helical" evidence="6">
    <location>
        <begin position="146"/>
        <end position="167"/>
    </location>
</feature>
<protein>
    <submittedName>
        <fullName evidence="8">MFS transporter</fullName>
    </submittedName>
</protein>
<sequence length="513" mass="52619">MKCNSCVFRILRLIPIVMAFGGTGRRRQENRMNRNPTTSALVITAHSGTAPVHGVLWSLALCMLLPSLSLSIANVALPTLAEAWGASFGGVQWVVLAYLLAITTLVVGWGRLGDRLGRRQVLATGLAVFILGSAASALAPSLTWLVAARAIQGLGAAALMALTVAMVGDAVPRARAGQAMGLLGTMSAVGTALGPSLGGMLLETFGWRAVFWVIVPLGAVALVLVWRRLPVTRPSASAAGAPFDAAGMLWLALALGCYAASMSGGWSPATPMTLALWLAAAVAGFVFVRVEARAPAPLVPLSMLRDQATALTNHAIVSMVMMATLVVGPFHLGRALGLPMTWVGLAMSVGPVVSAFAGVPAGRLVDRWGSPIAVVVGLAGMAMASVALAVAPLAWGVVGYGLPLAMLTASYALFQAANQTGVMASLCAEQRGVGSGLLTLARHLGFITGTAAMGSWFALSVGSPALNLAAPSAVATGTRHTFLAAAVLLFFATLWAARGLRVHPKASSHRAAM</sequence>
<dbReference type="SUPFAM" id="SSF103473">
    <property type="entry name" value="MFS general substrate transporter"/>
    <property type="match status" value="1"/>
</dbReference>
<dbReference type="Gene3D" id="1.20.1720.10">
    <property type="entry name" value="Multidrug resistance protein D"/>
    <property type="match status" value="1"/>
</dbReference>
<dbReference type="EMBL" id="JBBUTG010000004">
    <property type="protein sequence ID" value="MEK8030909.1"/>
    <property type="molecule type" value="Genomic_DNA"/>
</dbReference>
<feature type="transmembrane region" description="Helical" evidence="6">
    <location>
        <begin position="121"/>
        <end position="140"/>
    </location>
</feature>